<sequence length="196" mass="22720">MLPTKTIPRESTNVQSSRRFIAVPLCYQETEFTCGVACVQSLLARYGMYFKQSMLADVLNTKPYIGTEYQNILSFVKAKGLTASFYENMKPTDLIRFIDAGIAPLLIIQAWSDDAIDYSHDWKNGHYIIACGYYEKGIYAMDPYTLGNYTYLPFEDLKQRWHTVDQFGNRHYYSGIIMYYETCQIQYDPGKIKYLG</sequence>
<proteinExistence type="predicted"/>
<gene>
    <name evidence="1" type="ORF">FRZ06_06325</name>
</gene>
<reference evidence="1" key="1">
    <citation type="submission" date="2019-08" db="EMBL/GenBank/DDBJ databases">
        <title>Genome sequence of Clostridiales bacterium MT110.</title>
        <authorList>
            <person name="Cao J."/>
        </authorList>
    </citation>
    <scope>NUCLEOTIDE SEQUENCE</scope>
    <source>
        <strain evidence="1">MT110</strain>
    </source>
</reference>
<evidence type="ECO:0000313" key="2">
    <source>
        <dbReference type="Proteomes" id="UP000594014"/>
    </source>
</evidence>
<accession>A0ACD1A9I5</accession>
<keyword evidence="2" id="KW-1185">Reference proteome</keyword>
<name>A0ACD1A9I5_9FIRM</name>
<dbReference type="Proteomes" id="UP000594014">
    <property type="component" value="Chromosome"/>
</dbReference>
<organism evidence="1 2">
    <name type="scientific">Anoxybacterium hadale</name>
    <dbReference type="NCBI Taxonomy" id="3408580"/>
    <lineage>
        <taxon>Bacteria</taxon>
        <taxon>Bacillati</taxon>
        <taxon>Bacillota</taxon>
        <taxon>Clostridia</taxon>
        <taxon>Peptostreptococcales</taxon>
        <taxon>Anaerovoracaceae</taxon>
        <taxon>Anoxybacterium</taxon>
    </lineage>
</organism>
<dbReference type="EMBL" id="CP042469">
    <property type="protein sequence ID" value="QOX62982.1"/>
    <property type="molecule type" value="Genomic_DNA"/>
</dbReference>
<protein>
    <submittedName>
        <fullName evidence="1">Uncharacterized protein</fullName>
    </submittedName>
</protein>
<evidence type="ECO:0000313" key="1">
    <source>
        <dbReference type="EMBL" id="QOX62982.1"/>
    </source>
</evidence>